<keyword evidence="2 4" id="KW-0012">Acyltransferase</keyword>
<dbReference type="Gene3D" id="3.40.630.30">
    <property type="match status" value="1"/>
</dbReference>
<dbReference type="RefSeq" id="WP_342210607.1">
    <property type="nucleotide sequence ID" value="NZ_UGSK01000001.1"/>
</dbReference>
<dbReference type="CDD" id="cd04301">
    <property type="entry name" value="NAT_SF"/>
    <property type="match status" value="1"/>
</dbReference>
<evidence type="ECO:0000256" key="2">
    <source>
        <dbReference type="ARBA" id="ARBA00023315"/>
    </source>
</evidence>
<accession>A0A378ZQZ5</accession>
<dbReference type="SUPFAM" id="SSF55729">
    <property type="entry name" value="Acyl-CoA N-acyltransferases (Nat)"/>
    <property type="match status" value="1"/>
</dbReference>
<evidence type="ECO:0000313" key="5">
    <source>
        <dbReference type="Proteomes" id="UP000255000"/>
    </source>
</evidence>
<dbReference type="PANTHER" id="PTHR43800:SF1">
    <property type="entry name" value="PEPTIDYL-LYSINE N-ACETYLTRANSFERASE YJAB"/>
    <property type="match status" value="1"/>
</dbReference>
<dbReference type="AlphaFoldDB" id="A0A378ZQZ5"/>
<dbReference type="Pfam" id="PF13508">
    <property type="entry name" value="Acetyltransf_7"/>
    <property type="match status" value="1"/>
</dbReference>
<dbReference type="EC" id="2.3.1.-" evidence="4"/>
<organism evidence="4 5">
    <name type="scientific">Pannonibacter phragmitetus</name>
    <dbReference type="NCBI Taxonomy" id="121719"/>
    <lineage>
        <taxon>Bacteria</taxon>
        <taxon>Pseudomonadati</taxon>
        <taxon>Pseudomonadota</taxon>
        <taxon>Alphaproteobacteria</taxon>
        <taxon>Hyphomicrobiales</taxon>
        <taxon>Stappiaceae</taxon>
        <taxon>Pannonibacter</taxon>
    </lineage>
</organism>
<dbReference type="InterPro" id="IPR016181">
    <property type="entry name" value="Acyl_CoA_acyltransferase"/>
</dbReference>
<protein>
    <submittedName>
        <fullName evidence="4">Uncharacterized N-acetyltransferase YjaB</fullName>
        <ecNumber evidence="4">2.3.1.-</ecNumber>
    </submittedName>
</protein>
<dbReference type="EMBL" id="UGSK01000001">
    <property type="protein sequence ID" value="SUA99210.1"/>
    <property type="molecule type" value="Genomic_DNA"/>
</dbReference>
<dbReference type="PROSITE" id="PS51186">
    <property type="entry name" value="GNAT"/>
    <property type="match status" value="1"/>
</dbReference>
<evidence type="ECO:0000313" key="4">
    <source>
        <dbReference type="EMBL" id="SUA99210.1"/>
    </source>
</evidence>
<dbReference type="InterPro" id="IPR000182">
    <property type="entry name" value="GNAT_dom"/>
</dbReference>
<evidence type="ECO:0000256" key="1">
    <source>
        <dbReference type="ARBA" id="ARBA00022679"/>
    </source>
</evidence>
<name>A0A378ZQZ5_9HYPH</name>
<sequence length="149" mass="16779">MTDLCIRPYRPDDTCCLLRIWRAASELGHPFLGQDQLDAQEKLTAEIYLPMAETWIIEVNGQPAGFIGLLDGFIGGLFVDPAQHGRGLGRALVIHALKSRSSLDLEVYARNEAAHGFYRRLGFTEVGRRPEDDNGLPFELIRLRLDKPF</sequence>
<reference evidence="4 5" key="1">
    <citation type="submission" date="2018-06" db="EMBL/GenBank/DDBJ databases">
        <authorList>
            <consortium name="Pathogen Informatics"/>
            <person name="Doyle S."/>
        </authorList>
    </citation>
    <scope>NUCLEOTIDE SEQUENCE [LARGE SCALE GENOMIC DNA]</scope>
    <source>
        <strain evidence="4 5">NCTC13350</strain>
    </source>
</reference>
<keyword evidence="1 4" id="KW-0808">Transferase</keyword>
<gene>
    <name evidence="4" type="primary">yjaB</name>
    <name evidence="4" type="ORF">NCTC13350_00103</name>
</gene>
<dbReference type="GO" id="GO:0016747">
    <property type="term" value="F:acyltransferase activity, transferring groups other than amino-acyl groups"/>
    <property type="evidence" value="ECO:0007669"/>
    <property type="project" value="InterPro"/>
</dbReference>
<proteinExistence type="predicted"/>
<feature type="domain" description="N-acetyltransferase" evidence="3">
    <location>
        <begin position="4"/>
        <end position="148"/>
    </location>
</feature>
<evidence type="ECO:0000259" key="3">
    <source>
        <dbReference type="PROSITE" id="PS51186"/>
    </source>
</evidence>
<dbReference type="PANTHER" id="PTHR43800">
    <property type="entry name" value="PEPTIDYL-LYSINE N-ACETYLTRANSFERASE YJAB"/>
    <property type="match status" value="1"/>
</dbReference>
<dbReference type="Proteomes" id="UP000255000">
    <property type="component" value="Unassembled WGS sequence"/>
</dbReference>